<proteinExistence type="predicted"/>
<comment type="caution">
    <text evidence="2">The sequence shown here is derived from an EMBL/GenBank/DDBJ whole genome shotgun (WGS) entry which is preliminary data.</text>
</comment>
<evidence type="ECO:0000256" key="1">
    <source>
        <dbReference type="SAM" id="SignalP"/>
    </source>
</evidence>
<dbReference type="Proteomes" id="UP000664654">
    <property type="component" value="Unassembled WGS sequence"/>
</dbReference>
<feature type="signal peptide" evidence="1">
    <location>
        <begin position="1"/>
        <end position="19"/>
    </location>
</feature>
<feature type="chain" id="PRO_5037358413" description="Extracellular endo-alpha-(1-&gt;5)-L-arabinanase C-terminal domain-containing protein" evidence="1">
    <location>
        <begin position="20"/>
        <end position="132"/>
    </location>
</feature>
<reference evidence="2" key="1">
    <citation type="submission" date="2021-03" db="EMBL/GenBank/DDBJ databases">
        <title>novel species isolated from a fishpond in China.</title>
        <authorList>
            <person name="Lu H."/>
            <person name="Cai Z."/>
        </authorList>
    </citation>
    <scope>NUCLEOTIDE SEQUENCE</scope>
    <source>
        <strain evidence="2">JCM 30855</strain>
    </source>
</reference>
<dbReference type="Gene3D" id="2.40.128.490">
    <property type="entry name" value="Uncharacterised protein PF14869, DUF4488"/>
    <property type="match status" value="1"/>
</dbReference>
<sequence length="132" mass="15162">MKKVIILMALLSLARASFATELTGAWELESGEYVNEQGQLINYNAVDFHSLKVLSATHFSFTSVRGDKFWASGSGTYELSKGKYKEVLKYNSFGQSQGAEFVFDSKVEGDFWYNSRWEGETRVEYEVWRRVE</sequence>
<dbReference type="AlphaFoldDB" id="A0A939DNZ7"/>
<dbReference type="EMBL" id="JAFKCV010000005">
    <property type="protein sequence ID" value="MBN7825625.1"/>
    <property type="molecule type" value="Genomic_DNA"/>
</dbReference>
<protein>
    <recommendedName>
        <fullName evidence="4">Extracellular endo-alpha-(1-&gt;5)-L-arabinanase C-terminal domain-containing protein</fullName>
    </recommendedName>
</protein>
<name>A0A939DNZ7_9ALTE</name>
<keyword evidence="3" id="KW-1185">Reference proteome</keyword>
<accession>A0A939DNZ7</accession>
<evidence type="ECO:0000313" key="2">
    <source>
        <dbReference type="EMBL" id="MBN7825625.1"/>
    </source>
</evidence>
<dbReference type="RefSeq" id="WP_206573744.1">
    <property type="nucleotide sequence ID" value="NZ_JAFKCV010000005.1"/>
</dbReference>
<keyword evidence="1" id="KW-0732">Signal</keyword>
<gene>
    <name evidence="2" type="ORF">J0A66_10365</name>
</gene>
<evidence type="ECO:0000313" key="3">
    <source>
        <dbReference type="Proteomes" id="UP000664654"/>
    </source>
</evidence>
<evidence type="ECO:0008006" key="4">
    <source>
        <dbReference type="Google" id="ProtNLM"/>
    </source>
</evidence>
<organism evidence="2 3">
    <name type="scientific">Bowmanella dokdonensis</name>
    <dbReference type="NCBI Taxonomy" id="751969"/>
    <lineage>
        <taxon>Bacteria</taxon>
        <taxon>Pseudomonadati</taxon>
        <taxon>Pseudomonadota</taxon>
        <taxon>Gammaproteobacteria</taxon>
        <taxon>Alteromonadales</taxon>
        <taxon>Alteromonadaceae</taxon>
        <taxon>Bowmanella</taxon>
    </lineage>
</organism>